<keyword evidence="7" id="KW-0460">Magnesium</keyword>
<dbReference type="Pfam" id="PF22600">
    <property type="entry name" value="MTPAP-like_central"/>
    <property type="match status" value="1"/>
</dbReference>
<protein>
    <submittedName>
        <fullName evidence="11">Poly(A) RNA polymerase gld-2-like protein</fullName>
    </submittedName>
</protein>
<name>A0A443SSK9_9ACAR</name>
<comment type="cofactor">
    <cofactor evidence="2">
        <name>Mg(2+)</name>
        <dbReference type="ChEBI" id="CHEBI:18420"/>
    </cofactor>
</comment>
<dbReference type="PANTHER" id="PTHR12271">
    <property type="entry name" value="POLY A POLYMERASE CID PAP -RELATED"/>
    <property type="match status" value="1"/>
</dbReference>
<feature type="domain" description="Poly(A) RNA polymerase mitochondrial-like central palm" evidence="10">
    <location>
        <begin position="18"/>
        <end position="127"/>
    </location>
</feature>
<dbReference type="SUPFAM" id="SSF81301">
    <property type="entry name" value="Nucleotidyltransferase"/>
    <property type="match status" value="1"/>
</dbReference>
<dbReference type="Pfam" id="PF03828">
    <property type="entry name" value="PAP_assoc"/>
    <property type="match status" value="1"/>
</dbReference>
<feature type="domain" description="PAP-associated" evidence="9">
    <location>
        <begin position="211"/>
        <end position="250"/>
    </location>
</feature>
<sequence length="257" mass="29455">MLGFYLRERQTEKTFMRKEEIRQRIAHTDTFIVGSSMNGLGMEFSDLDLTIEQKLEARDSMRKQRRPKEILKVLKKFIMQDFETDVAIISSGNDSYLKFIDESGIAVKVFVNRSNSVGSSKLLKSYTRLDRRVAPLIVVVKCWGRSSGLSCTKDLLNGYSLSLMAIHFLQSGCHPAVLPSLQILAPAAFNNFEFPFIDDEPPNFISENDESIGKLLLELFEFYSYRFRFAEDIISVREGQPIPKHECENDPNAEFKT</sequence>
<dbReference type="Gene3D" id="1.10.1410.10">
    <property type="match status" value="1"/>
</dbReference>
<comment type="caution">
    <text evidence="11">The sequence shown here is derived from an EMBL/GenBank/DDBJ whole genome shotgun (WGS) entry which is preliminary data.</text>
</comment>
<comment type="subcellular location">
    <subcellularLocation>
        <location evidence="3">Cytoplasm</location>
    </subcellularLocation>
</comment>
<gene>
    <name evidence="11" type="ORF">B4U80_04241</name>
</gene>
<dbReference type="AlphaFoldDB" id="A0A443SSK9"/>
<keyword evidence="4" id="KW-0963">Cytoplasm</keyword>
<accession>A0A443SSK9</accession>
<dbReference type="EMBL" id="NCKV01000479">
    <property type="protein sequence ID" value="RWS30497.1"/>
    <property type="molecule type" value="Genomic_DNA"/>
</dbReference>
<organism evidence="11 12">
    <name type="scientific">Leptotrombidium deliense</name>
    <dbReference type="NCBI Taxonomy" id="299467"/>
    <lineage>
        <taxon>Eukaryota</taxon>
        <taxon>Metazoa</taxon>
        <taxon>Ecdysozoa</taxon>
        <taxon>Arthropoda</taxon>
        <taxon>Chelicerata</taxon>
        <taxon>Arachnida</taxon>
        <taxon>Acari</taxon>
        <taxon>Acariformes</taxon>
        <taxon>Trombidiformes</taxon>
        <taxon>Prostigmata</taxon>
        <taxon>Anystina</taxon>
        <taxon>Parasitengona</taxon>
        <taxon>Trombiculoidea</taxon>
        <taxon>Trombiculidae</taxon>
        <taxon>Leptotrombidium</taxon>
    </lineage>
</organism>
<evidence type="ECO:0000259" key="9">
    <source>
        <dbReference type="Pfam" id="PF03828"/>
    </source>
</evidence>
<proteinExistence type="inferred from homology"/>
<evidence type="ECO:0000256" key="8">
    <source>
        <dbReference type="ARBA" id="ARBA00038491"/>
    </source>
</evidence>
<evidence type="ECO:0000256" key="4">
    <source>
        <dbReference type="ARBA" id="ARBA00022490"/>
    </source>
</evidence>
<evidence type="ECO:0000256" key="1">
    <source>
        <dbReference type="ARBA" id="ARBA00001936"/>
    </source>
</evidence>
<dbReference type="OrthoDB" id="2274644at2759"/>
<dbReference type="Proteomes" id="UP000288716">
    <property type="component" value="Unassembled WGS sequence"/>
</dbReference>
<dbReference type="GO" id="GO:0046872">
    <property type="term" value="F:metal ion binding"/>
    <property type="evidence" value="ECO:0007669"/>
    <property type="project" value="UniProtKB-KW"/>
</dbReference>
<dbReference type="STRING" id="299467.A0A443SSK9"/>
<evidence type="ECO:0000256" key="5">
    <source>
        <dbReference type="ARBA" id="ARBA00022679"/>
    </source>
</evidence>
<evidence type="ECO:0000256" key="7">
    <source>
        <dbReference type="ARBA" id="ARBA00022842"/>
    </source>
</evidence>
<evidence type="ECO:0000313" key="11">
    <source>
        <dbReference type="EMBL" id="RWS30497.1"/>
    </source>
</evidence>
<evidence type="ECO:0000256" key="3">
    <source>
        <dbReference type="ARBA" id="ARBA00004496"/>
    </source>
</evidence>
<keyword evidence="6" id="KW-0479">Metal-binding</keyword>
<keyword evidence="12" id="KW-1185">Reference proteome</keyword>
<reference evidence="11 12" key="1">
    <citation type="journal article" date="2018" name="Gigascience">
        <title>Genomes of trombidid mites reveal novel predicted allergens and laterally-transferred genes associated with secondary metabolism.</title>
        <authorList>
            <person name="Dong X."/>
            <person name="Chaisiri K."/>
            <person name="Xia D."/>
            <person name="Armstrong S.D."/>
            <person name="Fang Y."/>
            <person name="Donnelly M.J."/>
            <person name="Kadowaki T."/>
            <person name="McGarry J.W."/>
            <person name="Darby A.C."/>
            <person name="Makepeace B.L."/>
        </authorList>
    </citation>
    <scope>NUCLEOTIDE SEQUENCE [LARGE SCALE GENOMIC DNA]</scope>
    <source>
        <strain evidence="11">UoL-UT</strain>
    </source>
</reference>
<keyword evidence="5" id="KW-0808">Transferase</keyword>
<dbReference type="InterPro" id="IPR054708">
    <property type="entry name" value="MTPAP-like_central"/>
</dbReference>
<dbReference type="Gene3D" id="3.30.460.10">
    <property type="entry name" value="Beta Polymerase, domain 2"/>
    <property type="match status" value="1"/>
</dbReference>
<dbReference type="InterPro" id="IPR002058">
    <property type="entry name" value="PAP_assoc"/>
</dbReference>
<dbReference type="InterPro" id="IPR043519">
    <property type="entry name" value="NT_sf"/>
</dbReference>
<dbReference type="PANTHER" id="PTHR12271:SF40">
    <property type="entry name" value="POLY(A) RNA POLYMERASE GLD2"/>
    <property type="match status" value="1"/>
</dbReference>
<evidence type="ECO:0000259" key="10">
    <source>
        <dbReference type="Pfam" id="PF22600"/>
    </source>
</evidence>
<dbReference type="GO" id="GO:0031123">
    <property type="term" value="P:RNA 3'-end processing"/>
    <property type="evidence" value="ECO:0007669"/>
    <property type="project" value="TreeGrafter"/>
</dbReference>
<comment type="similarity">
    <text evidence="8">Belongs to the DNA polymerase type-B-like family. GLD2 subfamily.</text>
</comment>
<dbReference type="SUPFAM" id="SSF81631">
    <property type="entry name" value="PAP/OAS1 substrate-binding domain"/>
    <property type="match status" value="1"/>
</dbReference>
<evidence type="ECO:0000256" key="2">
    <source>
        <dbReference type="ARBA" id="ARBA00001946"/>
    </source>
</evidence>
<comment type="cofactor">
    <cofactor evidence="1">
        <name>Mn(2+)</name>
        <dbReference type="ChEBI" id="CHEBI:29035"/>
    </cofactor>
</comment>
<dbReference type="GO" id="GO:0005737">
    <property type="term" value="C:cytoplasm"/>
    <property type="evidence" value="ECO:0007669"/>
    <property type="project" value="UniProtKB-SubCell"/>
</dbReference>
<dbReference type="VEuPathDB" id="VectorBase:LDEU001541"/>
<evidence type="ECO:0000256" key="6">
    <source>
        <dbReference type="ARBA" id="ARBA00022723"/>
    </source>
</evidence>
<dbReference type="GO" id="GO:1990817">
    <property type="term" value="F:poly(A) RNA polymerase activity"/>
    <property type="evidence" value="ECO:0007669"/>
    <property type="project" value="UniProtKB-ARBA"/>
</dbReference>
<evidence type="ECO:0000313" key="12">
    <source>
        <dbReference type="Proteomes" id="UP000288716"/>
    </source>
</evidence>